<organism evidence="2 3">
    <name type="scientific">Geodia barretti</name>
    <name type="common">Barrett's horny sponge</name>
    <dbReference type="NCBI Taxonomy" id="519541"/>
    <lineage>
        <taxon>Eukaryota</taxon>
        <taxon>Metazoa</taxon>
        <taxon>Porifera</taxon>
        <taxon>Demospongiae</taxon>
        <taxon>Heteroscleromorpha</taxon>
        <taxon>Tetractinellida</taxon>
        <taxon>Astrophorina</taxon>
        <taxon>Geodiidae</taxon>
        <taxon>Geodia</taxon>
    </lineage>
</organism>
<sequence length="71" mass="7921">MVIAVYCLCFRDGGKVGNSPHKRTFSFRSKHWTDSSGPHSMPREQQARKDNTHAGAEPTTSFQLQGDNTVL</sequence>
<feature type="compositionally biased region" description="Basic and acidic residues" evidence="1">
    <location>
        <begin position="41"/>
        <end position="52"/>
    </location>
</feature>
<comment type="caution">
    <text evidence="2">The sequence shown here is derived from an EMBL/GenBank/DDBJ whole genome shotgun (WGS) entry which is preliminary data.</text>
</comment>
<dbReference type="AlphaFoldDB" id="A0AA35RKT6"/>
<dbReference type="Proteomes" id="UP001174909">
    <property type="component" value="Unassembled WGS sequence"/>
</dbReference>
<gene>
    <name evidence="2" type="ORF">GBAR_LOCUS8494</name>
</gene>
<name>A0AA35RKT6_GEOBA</name>
<keyword evidence="3" id="KW-1185">Reference proteome</keyword>
<evidence type="ECO:0000256" key="1">
    <source>
        <dbReference type="SAM" id="MobiDB-lite"/>
    </source>
</evidence>
<feature type="compositionally biased region" description="Polar residues" evidence="1">
    <location>
        <begin position="58"/>
        <end position="71"/>
    </location>
</feature>
<evidence type="ECO:0000313" key="2">
    <source>
        <dbReference type="EMBL" id="CAI8013380.1"/>
    </source>
</evidence>
<evidence type="ECO:0000313" key="3">
    <source>
        <dbReference type="Proteomes" id="UP001174909"/>
    </source>
</evidence>
<reference evidence="2" key="1">
    <citation type="submission" date="2023-03" db="EMBL/GenBank/DDBJ databases">
        <authorList>
            <person name="Steffen K."/>
            <person name="Cardenas P."/>
        </authorList>
    </citation>
    <scope>NUCLEOTIDE SEQUENCE</scope>
</reference>
<proteinExistence type="predicted"/>
<feature type="region of interest" description="Disordered" evidence="1">
    <location>
        <begin position="19"/>
        <end position="71"/>
    </location>
</feature>
<protein>
    <submittedName>
        <fullName evidence="2">Uncharacterized protein</fullName>
    </submittedName>
</protein>
<accession>A0AA35RKT6</accession>
<feature type="compositionally biased region" description="Basic residues" evidence="1">
    <location>
        <begin position="20"/>
        <end position="30"/>
    </location>
</feature>
<dbReference type="EMBL" id="CASHTH010001258">
    <property type="protein sequence ID" value="CAI8013380.1"/>
    <property type="molecule type" value="Genomic_DNA"/>
</dbReference>